<reference evidence="2 3" key="1">
    <citation type="submission" date="2020-08" db="EMBL/GenBank/DDBJ databases">
        <title>Sequencing the genomes of 1000 actinobacteria strains.</title>
        <authorList>
            <person name="Klenk H.-P."/>
        </authorList>
    </citation>
    <scope>NUCLEOTIDE SEQUENCE [LARGE SCALE GENOMIC DNA]</scope>
    <source>
        <strain evidence="2 3">DSM 45507</strain>
    </source>
</reference>
<dbReference type="Proteomes" id="UP000579153">
    <property type="component" value="Unassembled WGS sequence"/>
</dbReference>
<keyword evidence="1" id="KW-0812">Transmembrane</keyword>
<feature type="transmembrane region" description="Helical" evidence="1">
    <location>
        <begin position="12"/>
        <end position="32"/>
    </location>
</feature>
<dbReference type="RefSeq" id="WP_185073173.1">
    <property type="nucleotide sequence ID" value="NZ_JACHMB010000001.1"/>
</dbReference>
<evidence type="ECO:0000313" key="2">
    <source>
        <dbReference type="EMBL" id="MBB5779939.1"/>
    </source>
</evidence>
<keyword evidence="1" id="KW-0472">Membrane</keyword>
<organism evidence="2 3">
    <name type="scientific">Nonomuraea jabiensis</name>
    <dbReference type="NCBI Taxonomy" id="882448"/>
    <lineage>
        <taxon>Bacteria</taxon>
        <taxon>Bacillati</taxon>
        <taxon>Actinomycetota</taxon>
        <taxon>Actinomycetes</taxon>
        <taxon>Streptosporangiales</taxon>
        <taxon>Streptosporangiaceae</taxon>
        <taxon>Nonomuraea</taxon>
    </lineage>
</organism>
<gene>
    <name evidence="2" type="ORF">HD596_006695</name>
</gene>
<keyword evidence="1" id="KW-1133">Transmembrane helix</keyword>
<dbReference type="EMBL" id="JACHMB010000001">
    <property type="protein sequence ID" value="MBB5779939.1"/>
    <property type="molecule type" value="Genomic_DNA"/>
</dbReference>
<evidence type="ECO:0000256" key="1">
    <source>
        <dbReference type="SAM" id="Phobius"/>
    </source>
</evidence>
<proteinExistence type="predicted"/>
<name>A0A7W9LDM5_9ACTN</name>
<dbReference type="AlphaFoldDB" id="A0A7W9LDM5"/>
<protein>
    <submittedName>
        <fullName evidence="2">Uncharacterized protein</fullName>
    </submittedName>
</protein>
<sequence>MTRPMGDRDPWFGLPIFSLLFGIGFALLDSAANRVPRPRLVLLRRLLGRGSHPRRPVALRHALAAPPPPGTVEWLWRRVTWARDPLEGGRDGDRPAVPSPR</sequence>
<evidence type="ECO:0000313" key="3">
    <source>
        <dbReference type="Proteomes" id="UP000579153"/>
    </source>
</evidence>
<keyword evidence="3" id="KW-1185">Reference proteome</keyword>
<comment type="caution">
    <text evidence="2">The sequence shown here is derived from an EMBL/GenBank/DDBJ whole genome shotgun (WGS) entry which is preliminary data.</text>
</comment>
<accession>A0A7W9LDM5</accession>